<evidence type="ECO:0000313" key="1">
    <source>
        <dbReference type="EMBL" id="MFC4689970.1"/>
    </source>
</evidence>
<name>A0ABV9L9Z6_9FLAO</name>
<dbReference type="EMBL" id="JBHSHB010000008">
    <property type="protein sequence ID" value="MFC4689970.1"/>
    <property type="molecule type" value="Genomic_DNA"/>
</dbReference>
<dbReference type="RefSeq" id="WP_380032823.1">
    <property type="nucleotide sequence ID" value="NZ_JBHSHB010000008.1"/>
</dbReference>
<gene>
    <name evidence="1" type="ORF">ACFO5T_05970</name>
</gene>
<proteinExistence type="predicted"/>
<keyword evidence="2" id="KW-1185">Reference proteome</keyword>
<dbReference type="InterPro" id="IPR018534">
    <property type="entry name" value="Tet_reg_excision_RteC"/>
</dbReference>
<dbReference type="Pfam" id="PF09357">
    <property type="entry name" value="RteC"/>
    <property type="match status" value="1"/>
</dbReference>
<evidence type="ECO:0000313" key="2">
    <source>
        <dbReference type="Proteomes" id="UP001595878"/>
    </source>
</evidence>
<dbReference type="Proteomes" id="UP001595878">
    <property type="component" value="Unassembled WGS sequence"/>
</dbReference>
<sequence>MSITSILSKFQNELNQKKDLENDPLHEVIATIDLCQNYLNLLRRYVDKFAFKSKEDEIIFFKQQKQIPQTELVFQVSLKNFYFNKPKSSKDAQLSYCNNKLTLINEFFTTHREFDNYIRLNRFDLDTYYFTRSSSVVNFENSEPYYKDPIFSTARDLVLSKLTAYQKYIDFILDYKQELLSTSKIDTLIGKNLQQLEWTGSKAALTELIYALYTGRIINNGNIEIKDIAAVFSKIFKYELGDFYKTYSEIKARKNSRTKFLDNLSASLISQMDSSEE</sequence>
<protein>
    <submittedName>
        <fullName evidence="1">RteC domain-containing protein</fullName>
    </submittedName>
</protein>
<reference evidence="2" key="1">
    <citation type="journal article" date="2019" name="Int. J. Syst. Evol. Microbiol.">
        <title>The Global Catalogue of Microorganisms (GCM) 10K type strain sequencing project: providing services to taxonomists for standard genome sequencing and annotation.</title>
        <authorList>
            <consortium name="The Broad Institute Genomics Platform"/>
            <consortium name="The Broad Institute Genome Sequencing Center for Infectious Disease"/>
            <person name="Wu L."/>
            <person name="Ma J."/>
        </authorList>
    </citation>
    <scope>NUCLEOTIDE SEQUENCE [LARGE SCALE GENOMIC DNA]</scope>
    <source>
        <strain evidence="2">CGMCC 4.7427</strain>
    </source>
</reference>
<accession>A0ABV9L9Z6</accession>
<comment type="caution">
    <text evidence="1">The sequence shown here is derived from an EMBL/GenBank/DDBJ whole genome shotgun (WGS) entry which is preliminary data.</text>
</comment>
<organism evidence="1 2">
    <name type="scientific">Dokdonia genika</name>
    <dbReference type="NCBI Taxonomy" id="308113"/>
    <lineage>
        <taxon>Bacteria</taxon>
        <taxon>Pseudomonadati</taxon>
        <taxon>Bacteroidota</taxon>
        <taxon>Flavobacteriia</taxon>
        <taxon>Flavobacteriales</taxon>
        <taxon>Flavobacteriaceae</taxon>
        <taxon>Dokdonia</taxon>
    </lineage>
</organism>